<evidence type="ECO:0000313" key="1">
    <source>
        <dbReference type="EMBL" id="KAF5793060.1"/>
    </source>
</evidence>
<organism evidence="1 2">
    <name type="scientific">Helianthus annuus</name>
    <name type="common">Common sunflower</name>
    <dbReference type="NCBI Taxonomy" id="4232"/>
    <lineage>
        <taxon>Eukaryota</taxon>
        <taxon>Viridiplantae</taxon>
        <taxon>Streptophyta</taxon>
        <taxon>Embryophyta</taxon>
        <taxon>Tracheophyta</taxon>
        <taxon>Spermatophyta</taxon>
        <taxon>Magnoliopsida</taxon>
        <taxon>eudicotyledons</taxon>
        <taxon>Gunneridae</taxon>
        <taxon>Pentapetalae</taxon>
        <taxon>asterids</taxon>
        <taxon>campanulids</taxon>
        <taxon>Asterales</taxon>
        <taxon>Asteraceae</taxon>
        <taxon>Asteroideae</taxon>
        <taxon>Heliantheae alliance</taxon>
        <taxon>Heliantheae</taxon>
        <taxon>Helianthus</taxon>
    </lineage>
</organism>
<dbReference type="Proteomes" id="UP000215914">
    <property type="component" value="Unassembled WGS sequence"/>
</dbReference>
<keyword evidence="2" id="KW-1185">Reference proteome</keyword>
<sequence length="77" mass="8830">MDSCVLPSISNIEYKDFNRNYGVTPINPLNRILKVNVSFNAFKPIFHFALCSIIATVQPAHIIWSQRQTIFILSHII</sequence>
<reference evidence="1" key="2">
    <citation type="submission" date="2020-06" db="EMBL/GenBank/DDBJ databases">
        <title>Helianthus annuus Genome sequencing and assembly Release 2.</title>
        <authorList>
            <person name="Gouzy J."/>
            <person name="Langlade N."/>
            <person name="Munos S."/>
        </authorList>
    </citation>
    <scope>NUCLEOTIDE SEQUENCE</scope>
    <source>
        <tissue evidence="1">Leaves</tissue>
    </source>
</reference>
<dbReference type="EMBL" id="MNCJ02000324">
    <property type="protein sequence ID" value="KAF5793060.1"/>
    <property type="molecule type" value="Genomic_DNA"/>
</dbReference>
<name>A0A9K3IAK6_HELAN</name>
<protein>
    <submittedName>
        <fullName evidence="1">Uncharacterized protein</fullName>
    </submittedName>
</protein>
<reference evidence="1" key="1">
    <citation type="journal article" date="2017" name="Nature">
        <title>The sunflower genome provides insights into oil metabolism, flowering and Asterid evolution.</title>
        <authorList>
            <person name="Badouin H."/>
            <person name="Gouzy J."/>
            <person name="Grassa C.J."/>
            <person name="Murat F."/>
            <person name="Staton S.E."/>
            <person name="Cottret L."/>
            <person name="Lelandais-Briere C."/>
            <person name="Owens G.L."/>
            <person name="Carrere S."/>
            <person name="Mayjonade B."/>
            <person name="Legrand L."/>
            <person name="Gill N."/>
            <person name="Kane N.C."/>
            <person name="Bowers J.E."/>
            <person name="Hubner S."/>
            <person name="Bellec A."/>
            <person name="Berard A."/>
            <person name="Berges H."/>
            <person name="Blanchet N."/>
            <person name="Boniface M.C."/>
            <person name="Brunel D."/>
            <person name="Catrice O."/>
            <person name="Chaidir N."/>
            <person name="Claudel C."/>
            <person name="Donnadieu C."/>
            <person name="Faraut T."/>
            <person name="Fievet G."/>
            <person name="Helmstetter N."/>
            <person name="King M."/>
            <person name="Knapp S.J."/>
            <person name="Lai Z."/>
            <person name="Le Paslier M.C."/>
            <person name="Lippi Y."/>
            <person name="Lorenzon L."/>
            <person name="Mandel J.R."/>
            <person name="Marage G."/>
            <person name="Marchand G."/>
            <person name="Marquand E."/>
            <person name="Bret-Mestries E."/>
            <person name="Morien E."/>
            <person name="Nambeesan S."/>
            <person name="Nguyen T."/>
            <person name="Pegot-Espagnet P."/>
            <person name="Pouilly N."/>
            <person name="Raftis F."/>
            <person name="Sallet E."/>
            <person name="Schiex T."/>
            <person name="Thomas J."/>
            <person name="Vandecasteele C."/>
            <person name="Vares D."/>
            <person name="Vear F."/>
            <person name="Vautrin S."/>
            <person name="Crespi M."/>
            <person name="Mangin B."/>
            <person name="Burke J.M."/>
            <person name="Salse J."/>
            <person name="Munos S."/>
            <person name="Vincourt P."/>
            <person name="Rieseberg L.H."/>
            <person name="Langlade N.B."/>
        </authorList>
    </citation>
    <scope>NUCLEOTIDE SEQUENCE</scope>
    <source>
        <tissue evidence="1">Leaves</tissue>
    </source>
</reference>
<proteinExistence type="predicted"/>
<comment type="caution">
    <text evidence="1">The sequence shown here is derived from an EMBL/GenBank/DDBJ whole genome shotgun (WGS) entry which is preliminary data.</text>
</comment>
<evidence type="ECO:0000313" key="2">
    <source>
        <dbReference type="Proteomes" id="UP000215914"/>
    </source>
</evidence>
<dbReference type="Gramene" id="mRNA:HanXRQr2_Chr09g0413151">
    <property type="protein sequence ID" value="CDS:HanXRQr2_Chr09g0413151.1"/>
    <property type="gene ID" value="HanXRQr2_Chr09g0413151"/>
</dbReference>
<accession>A0A9K3IAK6</accession>
<dbReference type="AlphaFoldDB" id="A0A9K3IAK6"/>
<gene>
    <name evidence="1" type="ORF">HanXRQr2_Chr09g0413151</name>
</gene>